<sequence>MAKQIVWSARAHTDRKHILEYWANRNRSKTYSRKLNRLFNEAVQLVAIHPKIGKKTSKEHTRIKIVRDYFVIYEETESEIHILTIWNSHQDPENLEWEF</sequence>
<dbReference type="InterPro" id="IPR035093">
    <property type="entry name" value="RelE/ParE_toxin_dom_sf"/>
</dbReference>
<accession>A0ABU1R9G8</accession>
<organism evidence="2 3">
    <name type="scientific">Dyadobacter fermentans</name>
    <dbReference type="NCBI Taxonomy" id="94254"/>
    <lineage>
        <taxon>Bacteria</taxon>
        <taxon>Pseudomonadati</taxon>
        <taxon>Bacteroidota</taxon>
        <taxon>Cytophagia</taxon>
        <taxon>Cytophagales</taxon>
        <taxon>Spirosomataceae</taxon>
        <taxon>Dyadobacter</taxon>
    </lineage>
</organism>
<dbReference type="GO" id="GO:0016787">
    <property type="term" value="F:hydrolase activity"/>
    <property type="evidence" value="ECO:0007669"/>
    <property type="project" value="UniProtKB-KW"/>
</dbReference>
<dbReference type="Pfam" id="PF05016">
    <property type="entry name" value="ParE_toxin"/>
    <property type="match status" value="1"/>
</dbReference>
<protein>
    <submittedName>
        <fullName evidence="2">Toxin YoeB</fullName>
        <ecNumber evidence="2">3.1.-.-</ecNumber>
    </submittedName>
</protein>
<gene>
    <name evidence="2" type="ORF">J2W84_006620</name>
</gene>
<evidence type="ECO:0000313" key="3">
    <source>
        <dbReference type="Proteomes" id="UP001264980"/>
    </source>
</evidence>
<dbReference type="Proteomes" id="UP001264980">
    <property type="component" value="Unassembled WGS sequence"/>
</dbReference>
<keyword evidence="3" id="KW-1185">Reference proteome</keyword>
<keyword evidence="2" id="KW-0378">Hydrolase</keyword>
<comment type="caution">
    <text evidence="2">The sequence shown here is derived from an EMBL/GenBank/DDBJ whole genome shotgun (WGS) entry which is preliminary data.</text>
</comment>
<keyword evidence="1" id="KW-1277">Toxin-antitoxin system</keyword>
<evidence type="ECO:0000256" key="1">
    <source>
        <dbReference type="ARBA" id="ARBA00022649"/>
    </source>
</evidence>
<dbReference type="RefSeq" id="WP_309993144.1">
    <property type="nucleotide sequence ID" value="NZ_JAVDTI010000010.1"/>
</dbReference>
<proteinExistence type="predicted"/>
<evidence type="ECO:0000313" key="2">
    <source>
        <dbReference type="EMBL" id="MDR6809544.1"/>
    </source>
</evidence>
<dbReference type="Gene3D" id="3.30.2310.20">
    <property type="entry name" value="RelE-like"/>
    <property type="match status" value="1"/>
</dbReference>
<dbReference type="EMBL" id="JAVDTI010000010">
    <property type="protein sequence ID" value="MDR6809544.1"/>
    <property type="molecule type" value="Genomic_DNA"/>
</dbReference>
<reference evidence="2 3" key="1">
    <citation type="submission" date="2023-07" db="EMBL/GenBank/DDBJ databases">
        <title>Sorghum-associated microbial communities from plants grown in Nebraska, USA.</title>
        <authorList>
            <person name="Schachtman D."/>
        </authorList>
    </citation>
    <scope>NUCLEOTIDE SEQUENCE [LARGE SCALE GENOMIC DNA]</scope>
    <source>
        <strain evidence="2 3">BE57</strain>
    </source>
</reference>
<name>A0ABU1R9G8_9BACT</name>
<dbReference type="InterPro" id="IPR007712">
    <property type="entry name" value="RelE/ParE_toxin"/>
</dbReference>
<dbReference type="EC" id="3.1.-.-" evidence="2"/>